<evidence type="ECO:0000256" key="1">
    <source>
        <dbReference type="SAM" id="MobiDB-lite"/>
    </source>
</evidence>
<feature type="region of interest" description="Disordered" evidence="1">
    <location>
        <begin position="1"/>
        <end position="95"/>
    </location>
</feature>
<evidence type="ECO:0000313" key="3">
    <source>
        <dbReference type="Proteomes" id="UP001066276"/>
    </source>
</evidence>
<organism evidence="2 3">
    <name type="scientific">Pleurodeles waltl</name>
    <name type="common">Iberian ribbed newt</name>
    <dbReference type="NCBI Taxonomy" id="8319"/>
    <lineage>
        <taxon>Eukaryota</taxon>
        <taxon>Metazoa</taxon>
        <taxon>Chordata</taxon>
        <taxon>Craniata</taxon>
        <taxon>Vertebrata</taxon>
        <taxon>Euteleostomi</taxon>
        <taxon>Amphibia</taxon>
        <taxon>Batrachia</taxon>
        <taxon>Caudata</taxon>
        <taxon>Salamandroidea</taxon>
        <taxon>Salamandridae</taxon>
        <taxon>Pleurodelinae</taxon>
        <taxon>Pleurodeles</taxon>
    </lineage>
</organism>
<dbReference type="AlphaFoldDB" id="A0AAV7NIZ9"/>
<accession>A0AAV7NIZ9</accession>
<dbReference type="EMBL" id="JANPWB010000012">
    <property type="protein sequence ID" value="KAJ1116078.1"/>
    <property type="molecule type" value="Genomic_DNA"/>
</dbReference>
<name>A0AAV7NIZ9_PLEWA</name>
<feature type="compositionally biased region" description="Low complexity" evidence="1">
    <location>
        <begin position="32"/>
        <end position="42"/>
    </location>
</feature>
<evidence type="ECO:0000313" key="2">
    <source>
        <dbReference type="EMBL" id="KAJ1116078.1"/>
    </source>
</evidence>
<reference evidence="2" key="1">
    <citation type="journal article" date="2022" name="bioRxiv">
        <title>Sequencing and chromosome-scale assembly of the giantPleurodeles waltlgenome.</title>
        <authorList>
            <person name="Brown T."/>
            <person name="Elewa A."/>
            <person name="Iarovenko S."/>
            <person name="Subramanian E."/>
            <person name="Araus A.J."/>
            <person name="Petzold A."/>
            <person name="Susuki M."/>
            <person name="Suzuki K.-i.T."/>
            <person name="Hayashi T."/>
            <person name="Toyoda A."/>
            <person name="Oliveira C."/>
            <person name="Osipova E."/>
            <person name="Leigh N.D."/>
            <person name="Simon A."/>
            <person name="Yun M.H."/>
        </authorList>
    </citation>
    <scope>NUCLEOTIDE SEQUENCE</scope>
    <source>
        <strain evidence="2">20211129_DDA</strain>
        <tissue evidence="2">Liver</tissue>
    </source>
</reference>
<dbReference type="Proteomes" id="UP001066276">
    <property type="component" value="Chromosome 8"/>
</dbReference>
<keyword evidence="3" id="KW-1185">Reference proteome</keyword>
<comment type="caution">
    <text evidence="2">The sequence shown here is derived from an EMBL/GenBank/DDBJ whole genome shotgun (WGS) entry which is preliminary data.</text>
</comment>
<feature type="compositionally biased region" description="Basic residues" evidence="1">
    <location>
        <begin position="58"/>
        <end position="68"/>
    </location>
</feature>
<sequence>MLCTRPRSNRTAYLALGESRRSPPTFDSCTEAGAATPAAAGGISKAPGQRNPQGSRRLPQKALKRCRNVRAGPLPSKSTRGSRRHQEKQRAASRG</sequence>
<proteinExistence type="predicted"/>
<protein>
    <submittedName>
        <fullName evidence="2">Uncharacterized protein</fullName>
    </submittedName>
</protein>
<gene>
    <name evidence="2" type="ORF">NDU88_004297</name>
</gene>
<feature type="compositionally biased region" description="Basic residues" evidence="1">
    <location>
        <begin position="80"/>
        <end position="95"/>
    </location>
</feature>